<reference evidence="2 3" key="1">
    <citation type="submission" date="2010-08" db="EMBL/GenBank/DDBJ databases">
        <title>Complete sequence of Thermoanaerobacterium thermosaccharolyticum DSM 571.</title>
        <authorList>
            <consortium name="US DOE Joint Genome Institute"/>
            <person name="Lucas S."/>
            <person name="Copeland A."/>
            <person name="Lapidus A."/>
            <person name="Cheng J.-F."/>
            <person name="Bruce D."/>
            <person name="Goodwin L."/>
            <person name="Pitluck S."/>
            <person name="Teshima H."/>
            <person name="Detter J.C."/>
            <person name="Han C."/>
            <person name="Tapia R."/>
            <person name="Land M."/>
            <person name="Hauser L."/>
            <person name="Chang Y.-J."/>
            <person name="Jeffries C."/>
            <person name="Kyrpides N."/>
            <person name="Ivanova N."/>
            <person name="Mikhailova N."/>
            <person name="Hemme C.L."/>
            <person name="Woyke T."/>
        </authorList>
    </citation>
    <scope>NUCLEOTIDE SEQUENCE [LARGE SCALE GENOMIC DNA]</scope>
    <source>
        <strain evidence="3">ATCC 7956 / DSM 571 / NCIMB 9385 / NCA 3814 / NCTC 13789 / WDCM 00135 / 2032</strain>
    </source>
</reference>
<dbReference type="HOGENOM" id="CLU_3318440_0_0_9"/>
<protein>
    <submittedName>
        <fullName evidence="2">60 kDa inner membrane insertion protein</fullName>
    </submittedName>
</protein>
<dbReference type="KEGG" id="ttm:Tthe_2072"/>
<proteinExistence type="predicted"/>
<dbReference type="STRING" id="580327.Tthe_2072"/>
<dbReference type="EMBL" id="CP002171">
    <property type="protein sequence ID" value="ADL69551.1"/>
    <property type="molecule type" value="Genomic_DNA"/>
</dbReference>
<sequence length="39" mass="4525">MLDFIAVPIGYLLKFIYEVLAFKNYGLAIIFLTIIVRTM</sequence>
<keyword evidence="1" id="KW-0812">Transmembrane</keyword>
<accession>D9TQ19</accession>
<dbReference type="Proteomes" id="UP000001626">
    <property type="component" value="Chromosome"/>
</dbReference>
<organism evidence="2 3">
    <name type="scientific">Thermoanaerobacterium thermosaccharolyticum (strain ATCC 7956 / DSM 571 / NCIMB 9385 / NCA 3814 / NCTC 13789 / WDCM 00135 / 2032)</name>
    <name type="common">Clostridium thermosaccharolyticum</name>
    <dbReference type="NCBI Taxonomy" id="580327"/>
    <lineage>
        <taxon>Bacteria</taxon>
        <taxon>Bacillati</taxon>
        <taxon>Bacillota</taxon>
        <taxon>Clostridia</taxon>
        <taxon>Thermoanaerobacterales</taxon>
        <taxon>Thermoanaerobacteraceae</taxon>
        <taxon>Thermoanaerobacterium</taxon>
    </lineage>
</organism>
<evidence type="ECO:0000313" key="3">
    <source>
        <dbReference type="Proteomes" id="UP000001626"/>
    </source>
</evidence>
<gene>
    <name evidence="2" type="ordered locus">Tthe_2072</name>
</gene>
<keyword evidence="3" id="KW-1185">Reference proteome</keyword>
<keyword evidence="1" id="KW-0472">Membrane</keyword>
<keyword evidence="1" id="KW-1133">Transmembrane helix</keyword>
<evidence type="ECO:0000313" key="2">
    <source>
        <dbReference type="EMBL" id="ADL69551.1"/>
    </source>
</evidence>
<feature type="transmembrane region" description="Helical" evidence="1">
    <location>
        <begin position="15"/>
        <end position="36"/>
    </location>
</feature>
<dbReference type="AlphaFoldDB" id="D9TQ19"/>
<evidence type="ECO:0000256" key="1">
    <source>
        <dbReference type="SAM" id="Phobius"/>
    </source>
</evidence>
<name>D9TQ19_THETC</name>